<evidence type="ECO:0000256" key="1">
    <source>
        <dbReference type="PROSITE-ProRule" id="PRU00649"/>
    </source>
</evidence>
<protein>
    <recommendedName>
        <fullName evidence="3">TFIIS N-terminal domain-containing protein</fullName>
    </recommendedName>
</protein>
<dbReference type="InterPro" id="IPR035441">
    <property type="entry name" value="TFIIS/LEDGF_dom_sf"/>
</dbReference>
<evidence type="ECO:0000256" key="2">
    <source>
        <dbReference type="SAM" id="MobiDB-lite"/>
    </source>
</evidence>
<proteinExistence type="predicted"/>
<comment type="subcellular location">
    <subcellularLocation>
        <location evidence="1">Nucleus</location>
    </subcellularLocation>
</comment>
<dbReference type="GO" id="GO:0005634">
    <property type="term" value="C:nucleus"/>
    <property type="evidence" value="ECO:0007669"/>
    <property type="project" value="UniProtKB-SubCell"/>
</dbReference>
<name>A0AAD9MGF0_PROWI</name>
<keyword evidence="5" id="KW-1185">Reference proteome</keyword>
<dbReference type="GO" id="GO:0032784">
    <property type="term" value="P:regulation of DNA-templated transcription elongation"/>
    <property type="evidence" value="ECO:0007669"/>
    <property type="project" value="InterPro"/>
</dbReference>
<dbReference type="AlphaFoldDB" id="A0AAD9MGF0"/>
<dbReference type="Gene3D" id="1.20.930.10">
    <property type="entry name" value="Conserved domain common to transcription factors TFIIS, elongin A, CRSP70"/>
    <property type="match status" value="1"/>
</dbReference>
<feature type="compositionally biased region" description="Basic and acidic residues" evidence="2">
    <location>
        <begin position="8"/>
        <end position="33"/>
    </location>
</feature>
<keyword evidence="1" id="KW-0539">Nucleus</keyword>
<dbReference type="PANTHER" id="PTHR47350">
    <property type="entry name" value="PROTEIN IWS1 HOMOLOG 1"/>
    <property type="match status" value="1"/>
</dbReference>
<dbReference type="InterPro" id="IPR017923">
    <property type="entry name" value="TFIIS_N"/>
</dbReference>
<evidence type="ECO:0000313" key="4">
    <source>
        <dbReference type="EMBL" id="KAK2076724.1"/>
    </source>
</evidence>
<sequence>MGDASGQSKRDKLLELAKRKREEQEELQAKENNAKGPVPDIDFGDSEEEDEPGASTAQHEAQQRPAVNMDDLFGDDDEDEGPSAPTEEDRAFIDDSGVRPEQRVDFEDGDDEQYNKDDEAEEADIEDDLDKLFNKRQRRESQGEYENKALVDSFLAQMEVAVEEDMKDYEQGKPATHKLRMLNKVQQMLATKRLHNELLDGGLLGVLKAWIDPMPDGTLPNSTIRSAILKLLDELPIDCALEDRKAQLKRSGLGRTIMFLAKVSG</sequence>
<dbReference type="PROSITE" id="PS51319">
    <property type="entry name" value="TFIIS_N"/>
    <property type="match status" value="1"/>
</dbReference>
<feature type="region of interest" description="Disordered" evidence="2">
    <location>
        <begin position="1"/>
        <end position="124"/>
    </location>
</feature>
<dbReference type="InterPro" id="IPR044204">
    <property type="entry name" value="IWS1/2"/>
</dbReference>
<feature type="compositionally biased region" description="Acidic residues" evidence="2">
    <location>
        <begin position="42"/>
        <end position="52"/>
    </location>
</feature>
<dbReference type="GO" id="GO:0009742">
    <property type="term" value="P:brassinosteroid mediated signaling pathway"/>
    <property type="evidence" value="ECO:0007669"/>
    <property type="project" value="InterPro"/>
</dbReference>
<dbReference type="PANTHER" id="PTHR47350:SF4">
    <property type="entry name" value="PROTEIN IWS1 HOMOLOG 1"/>
    <property type="match status" value="1"/>
</dbReference>
<feature type="compositionally biased region" description="Basic and acidic residues" evidence="2">
    <location>
        <begin position="87"/>
        <end position="106"/>
    </location>
</feature>
<evidence type="ECO:0000259" key="3">
    <source>
        <dbReference type="PROSITE" id="PS51319"/>
    </source>
</evidence>
<reference evidence="4" key="1">
    <citation type="submission" date="2021-01" db="EMBL/GenBank/DDBJ databases">
        <authorList>
            <person name="Eckstrom K.M.E."/>
        </authorList>
    </citation>
    <scope>NUCLEOTIDE SEQUENCE</scope>
    <source>
        <strain evidence="4">UVCC 0001</strain>
    </source>
</reference>
<feature type="domain" description="TFIIS N-terminal" evidence="3">
    <location>
        <begin position="205"/>
        <end position="265"/>
    </location>
</feature>
<feature type="compositionally biased region" description="Acidic residues" evidence="2">
    <location>
        <begin position="72"/>
        <end position="81"/>
    </location>
</feature>
<organism evidence="4 5">
    <name type="scientific">Prototheca wickerhamii</name>
    <dbReference type="NCBI Taxonomy" id="3111"/>
    <lineage>
        <taxon>Eukaryota</taxon>
        <taxon>Viridiplantae</taxon>
        <taxon>Chlorophyta</taxon>
        <taxon>core chlorophytes</taxon>
        <taxon>Trebouxiophyceae</taxon>
        <taxon>Chlorellales</taxon>
        <taxon>Chlorellaceae</taxon>
        <taxon>Prototheca</taxon>
    </lineage>
</organism>
<evidence type="ECO:0000313" key="5">
    <source>
        <dbReference type="Proteomes" id="UP001255856"/>
    </source>
</evidence>
<gene>
    <name evidence="4" type="ORF">QBZ16_005484</name>
</gene>
<feature type="compositionally biased region" description="Acidic residues" evidence="2">
    <location>
        <begin position="107"/>
        <end position="124"/>
    </location>
</feature>
<accession>A0AAD9MGF0</accession>
<dbReference type="Proteomes" id="UP001255856">
    <property type="component" value="Unassembled WGS sequence"/>
</dbReference>
<comment type="caution">
    <text evidence="4">The sequence shown here is derived from an EMBL/GenBank/DDBJ whole genome shotgun (WGS) entry which is preliminary data.</text>
</comment>
<dbReference type="EMBL" id="JASFZW010000009">
    <property type="protein sequence ID" value="KAK2076724.1"/>
    <property type="molecule type" value="Genomic_DNA"/>
</dbReference>